<reference evidence="2" key="1">
    <citation type="submission" date="2020-09" db="EMBL/GenBank/DDBJ databases">
        <title>Streptomyces canutascabiei sp. nov., which causes potato common scab and is distributed across the world.</title>
        <authorList>
            <person name="Nguyen H.P."/>
            <person name="Weisberg A.J."/>
            <person name="Chang J.H."/>
            <person name="Clarke C.R."/>
        </authorList>
    </citation>
    <scope>NUCLEOTIDE SEQUENCE</scope>
    <source>
        <strain evidence="2">ID-01-6.2a</strain>
    </source>
</reference>
<keyword evidence="5" id="KW-1185">Reference proteome</keyword>
<evidence type="ECO:0000313" key="5">
    <source>
        <dbReference type="Proteomes" id="UP001282474"/>
    </source>
</evidence>
<evidence type="ECO:0000313" key="2">
    <source>
        <dbReference type="EMBL" id="MBD9727676.1"/>
    </source>
</evidence>
<reference evidence="3 5" key="2">
    <citation type="journal article" date="2023" name="Microb. Genom.">
        <title>Mesoterricola silvestris gen. nov., sp. nov., Mesoterricola sediminis sp. nov., Geothrix oryzae sp. nov., Geothrix edaphica sp. nov., Geothrix rubra sp. nov., and Geothrix limicola sp. nov., six novel members of Acidobacteriota isolated from soils.</title>
        <authorList>
            <person name="Weisberg A.J."/>
            <person name="Pearce E."/>
            <person name="Kramer C.G."/>
            <person name="Chang J.H."/>
            <person name="Clarke C.R."/>
        </authorList>
    </citation>
    <scope>NUCLEOTIDE SEQUENCE [LARGE SCALE GENOMIC DNA]</scope>
    <source>
        <strain evidence="3 5">NE20-4-1</strain>
    </source>
</reference>
<protein>
    <submittedName>
        <fullName evidence="2">Uncharacterized protein</fullName>
    </submittedName>
</protein>
<dbReference type="AlphaFoldDB" id="A0A927QIN5"/>
<dbReference type="RefSeq" id="WP_045559388.1">
    <property type="nucleotide sequence ID" value="NZ_CP119182.1"/>
</dbReference>
<keyword evidence="1" id="KW-0472">Membrane</keyword>
<evidence type="ECO:0000256" key="1">
    <source>
        <dbReference type="SAM" id="Phobius"/>
    </source>
</evidence>
<dbReference type="Proteomes" id="UP001282474">
    <property type="component" value="Unassembled WGS sequence"/>
</dbReference>
<dbReference type="Proteomes" id="UP000661025">
    <property type="component" value="Unassembled WGS sequence"/>
</dbReference>
<dbReference type="GeneID" id="79931352"/>
<evidence type="ECO:0000313" key="3">
    <source>
        <dbReference type="EMBL" id="MDX3036745.1"/>
    </source>
</evidence>
<organism evidence="2 4">
    <name type="scientific">Streptomyces caniscabiei</name>
    <dbReference type="NCBI Taxonomy" id="2746961"/>
    <lineage>
        <taxon>Bacteria</taxon>
        <taxon>Bacillati</taxon>
        <taxon>Actinomycetota</taxon>
        <taxon>Actinomycetes</taxon>
        <taxon>Kitasatosporales</taxon>
        <taxon>Streptomycetaceae</taxon>
        <taxon>Streptomyces</taxon>
    </lineage>
</organism>
<comment type="caution">
    <text evidence="2">The sequence shown here is derived from an EMBL/GenBank/DDBJ whole genome shotgun (WGS) entry which is preliminary data.</text>
</comment>
<name>A0A927QIN5_9ACTN</name>
<dbReference type="EMBL" id="JARAWJ010000003">
    <property type="protein sequence ID" value="MDX3036745.1"/>
    <property type="molecule type" value="Genomic_DNA"/>
</dbReference>
<feature type="transmembrane region" description="Helical" evidence="1">
    <location>
        <begin position="25"/>
        <end position="45"/>
    </location>
</feature>
<gene>
    <name evidence="2" type="ORF">IHE70_31755</name>
    <name evidence="3" type="ORF">PV383_06105</name>
</gene>
<keyword evidence="1" id="KW-0812">Transmembrane</keyword>
<sequence>MSSTLYAAASTLAGPPAVVTNELNYVLNILAWLVTAAGVCGLMIVGTRMAISLRSGEGDEHLSQFAVVMGACIIGATAGPIVGFVL</sequence>
<evidence type="ECO:0000313" key="4">
    <source>
        <dbReference type="Proteomes" id="UP000661025"/>
    </source>
</evidence>
<feature type="transmembrane region" description="Helical" evidence="1">
    <location>
        <begin position="65"/>
        <end position="85"/>
    </location>
</feature>
<dbReference type="EMBL" id="JACYXT010000016">
    <property type="protein sequence ID" value="MBD9727676.1"/>
    <property type="molecule type" value="Genomic_DNA"/>
</dbReference>
<accession>A0A927QIN5</accession>
<keyword evidence="1" id="KW-1133">Transmembrane helix</keyword>
<proteinExistence type="predicted"/>